<dbReference type="Pfam" id="PF10604">
    <property type="entry name" value="Polyketide_cyc2"/>
    <property type="match status" value="1"/>
</dbReference>
<dbReference type="Gene3D" id="3.30.530.20">
    <property type="match status" value="1"/>
</dbReference>
<dbReference type="EMBL" id="JACRVF010000001">
    <property type="protein sequence ID" value="MBC5991571.1"/>
    <property type="molecule type" value="Genomic_DNA"/>
</dbReference>
<sequence>MKPLKIVILALMLLAIALFGASYQMPLQIEVEQSITLDANPEQVYPLLENPTNWEKWSALNTTMDPSMIRLYSGPMAGAGARMQWSGDKVGNGEVTLTESISPKHLRYKQTHNESASLALGSFTLERTDGDSTIIKWKESTALNDEPIARLFGAWQKHKKEEELSKGLNGLKDLLENKTSKSGARRSVAARNH</sequence>
<organism evidence="1 2">
    <name type="scientific">Pontibacter cellulosilyticus</name>
    <dbReference type="NCBI Taxonomy" id="1720253"/>
    <lineage>
        <taxon>Bacteria</taxon>
        <taxon>Pseudomonadati</taxon>
        <taxon>Bacteroidota</taxon>
        <taxon>Cytophagia</taxon>
        <taxon>Cytophagales</taxon>
        <taxon>Hymenobacteraceae</taxon>
        <taxon>Pontibacter</taxon>
    </lineage>
</organism>
<evidence type="ECO:0000313" key="1">
    <source>
        <dbReference type="EMBL" id="MBC5991571.1"/>
    </source>
</evidence>
<evidence type="ECO:0000313" key="2">
    <source>
        <dbReference type="Proteomes" id="UP000603640"/>
    </source>
</evidence>
<gene>
    <name evidence="1" type="ORF">H8S84_01835</name>
</gene>
<dbReference type="InterPro" id="IPR023393">
    <property type="entry name" value="START-like_dom_sf"/>
</dbReference>
<dbReference type="RefSeq" id="WP_187065572.1">
    <property type="nucleotide sequence ID" value="NZ_JACRVF010000001.1"/>
</dbReference>
<accession>A0A923SIE1</accession>
<protein>
    <submittedName>
        <fullName evidence="1">SRPBCC family protein</fullName>
    </submittedName>
</protein>
<dbReference type="Proteomes" id="UP000603640">
    <property type="component" value="Unassembled WGS sequence"/>
</dbReference>
<name>A0A923SIE1_9BACT</name>
<comment type="caution">
    <text evidence="1">The sequence shown here is derived from an EMBL/GenBank/DDBJ whole genome shotgun (WGS) entry which is preliminary data.</text>
</comment>
<dbReference type="SUPFAM" id="SSF55961">
    <property type="entry name" value="Bet v1-like"/>
    <property type="match status" value="1"/>
</dbReference>
<proteinExistence type="predicted"/>
<dbReference type="InterPro" id="IPR019587">
    <property type="entry name" value="Polyketide_cyclase/dehydratase"/>
</dbReference>
<dbReference type="AlphaFoldDB" id="A0A923SIE1"/>
<reference evidence="1" key="1">
    <citation type="submission" date="2020-08" db="EMBL/GenBank/DDBJ databases">
        <title>Pontibacter sp. SD6 16S ribosomal RNA gene Genome sequencing and assembly.</title>
        <authorList>
            <person name="Kang M."/>
        </authorList>
    </citation>
    <scope>NUCLEOTIDE SEQUENCE</scope>
    <source>
        <strain evidence="1">SD6</strain>
    </source>
</reference>
<keyword evidence="2" id="KW-1185">Reference proteome</keyword>